<name>A0A3P7MU02_ONCOC</name>
<dbReference type="OrthoDB" id="27073at2759"/>
<evidence type="ECO:0000256" key="1">
    <source>
        <dbReference type="ARBA" id="ARBA00006019"/>
    </source>
</evidence>
<sequence>KIIAHIWKFTQMEEILFALLIISFCFITINGTPTVATPTGENEGTIEETTENTSQRSIPTVDEILEDLENGLKEVYNQQTMNRTRYMQLYNIVHSLCTSSAYNSKSQSSGSHNRLNCIPCRSNPGSLNAVVVGSYLYSHLKYFLQNYVENVCQKGSDLNDENLLNYFTTQWDSYRFNSKVMRGIFNYLNRDWIELELDEGNKKIYEIYVVMITFDYFKIKHRSLP</sequence>
<proteinExistence type="inferred from homology"/>
<organism evidence="5 6">
    <name type="scientific">Onchocerca ochengi</name>
    <name type="common">Filarial nematode worm</name>
    <dbReference type="NCBI Taxonomy" id="42157"/>
    <lineage>
        <taxon>Eukaryota</taxon>
        <taxon>Metazoa</taxon>
        <taxon>Ecdysozoa</taxon>
        <taxon>Nematoda</taxon>
        <taxon>Chromadorea</taxon>
        <taxon>Rhabditida</taxon>
        <taxon>Spirurina</taxon>
        <taxon>Spiruromorpha</taxon>
        <taxon>Filarioidea</taxon>
        <taxon>Onchocercidae</taxon>
        <taxon>Onchocerca</taxon>
    </lineage>
</organism>
<accession>A0A3P7MU02</accession>
<dbReference type="InterPro" id="IPR001373">
    <property type="entry name" value="Cullin_N"/>
</dbReference>
<feature type="non-terminal residue" evidence="5">
    <location>
        <position position="1"/>
    </location>
</feature>
<dbReference type="SUPFAM" id="SSF74788">
    <property type="entry name" value="Cullin repeat-like"/>
    <property type="match status" value="1"/>
</dbReference>
<keyword evidence="2" id="KW-0833">Ubl conjugation pathway</keyword>
<comment type="similarity">
    <text evidence="1">Belongs to the cullin family.</text>
</comment>
<dbReference type="AlphaFoldDB" id="A0A3P7MU02"/>
<dbReference type="GO" id="GO:0006511">
    <property type="term" value="P:ubiquitin-dependent protein catabolic process"/>
    <property type="evidence" value="ECO:0007669"/>
    <property type="project" value="InterPro"/>
</dbReference>
<evidence type="ECO:0000256" key="2">
    <source>
        <dbReference type="ARBA" id="ARBA00022786"/>
    </source>
</evidence>
<gene>
    <name evidence="5" type="ORF">NOO_LOCUS12464</name>
</gene>
<dbReference type="Pfam" id="PF00888">
    <property type="entry name" value="Cullin"/>
    <property type="match status" value="1"/>
</dbReference>
<reference evidence="5 6" key="1">
    <citation type="submission" date="2018-08" db="EMBL/GenBank/DDBJ databases">
        <authorList>
            <person name="Laetsch R D."/>
            <person name="Stevens L."/>
            <person name="Kumar S."/>
            <person name="Blaxter L. M."/>
        </authorList>
    </citation>
    <scope>NUCLEOTIDE SEQUENCE [LARGE SCALE GENOMIC DNA]</scope>
</reference>
<evidence type="ECO:0000259" key="4">
    <source>
        <dbReference type="Pfam" id="PF00888"/>
    </source>
</evidence>
<dbReference type="InterPro" id="IPR016159">
    <property type="entry name" value="Cullin_repeat-like_dom_sf"/>
</dbReference>
<keyword evidence="6" id="KW-1185">Reference proteome</keyword>
<protein>
    <recommendedName>
        <fullName evidence="4">Cullin N-terminal domain-containing protein</fullName>
    </recommendedName>
</protein>
<dbReference type="FunFam" id="1.20.1310.10:FF:000023">
    <property type="entry name" value="cullin-1"/>
    <property type="match status" value="1"/>
</dbReference>
<evidence type="ECO:0000313" key="6">
    <source>
        <dbReference type="Proteomes" id="UP000271087"/>
    </source>
</evidence>
<dbReference type="Gene3D" id="1.20.1310.10">
    <property type="entry name" value="Cullin Repeats"/>
    <property type="match status" value="1"/>
</dbReference>
<evidence type="ECO:0000256" key="3">
    <source>
        <dbReference type="SAM" id="MobiDB-lite"/>
    </source>
</evidence>
<feature type="domain" description="Cullin N-terminal" evidence="4">
    <location>
        <begin position="66"/>
        <end position="210"/>
    </location>
</feature>
<dbReference type="GO" id="GO:0031625">
    <property type="term" value="F:ubiquitin protein ligase binding"/>
    <property type="evidence" value="ECO:0007669"/>
    <property type="project" value="InterPro"/>
</dbReference>
<dbReference type="EMBL" id="UYRW01010731">
    <property type="protein sequence ID" value="VDM99075.1"/>
    <property type="molecule type" value="Genomic_DNA"/>
</dbReference>
<feature type="region of interest" description="Disordered" evidence="3">
    <location>
        <begin position="36"/>
        <end position="55"/>
    </location>
</feature>
<dbReference type="Proteomes" id="UP000271087">
    <property type="component" value="Unassembled WGS sequence"/>
</dbReference>
<evidence type="ECO:0000313" key="5">
    <source>
        <dbReference type="EMBL" id="VDM99075.1"/>
    </source>
</evidence>